<keyword evidence="4" id="KW-1185">Reference proteome</keyword>
<evidence type="ECO:0000256" key="1">
    <source>
        <dbReference type="SAM" id="MobiDB-lite"/>
    </source>
</evidence>
<dbReference type="AlphaFoldDB" id="L1KJR4"/>
<reference evidence="3 4" key="1">
    <citation type="submission" date="2012-11" db="EMBL/GenBank/DDBJ databases">
        <authorList>
            <person name="Huguet-Tapia J.C."/>
            <person name="Durkin A.S."/>
            <person name="Pettis G.S."/>
            <person name="Badger J.H."/>
        </authorList>
    </citation>
    <scope>NUCLEOTIDE SEQUENCE [LARGE SCALE GENOMIC DNA]</scope>
    <source>
        <strain evidence="3 4">91-03</strain>
    </source>
</reference>
<organism evidence="3 4">
    <name type="scientific">Streptomyces ipomoeae 91-03</name>
    <dbReference type="NCBI Taxonomy" id="698759"/>
    <lineage>
        <taxon>Bacteria</taxon>
        <taxon>Bacillati</taxon>
        <taxon>Actinomycetota</taxon>
        <taxon>Actinomycetes</taxon>
        <taxon>Kitasatosporales</taxon>
        <taxon>Streptomycetaceae</taxon>
        <taxon>Streptomyces</taxon>
    </lineage>
</organism>
<feature type="compositionally biased region" description="Basic and acidic residues" evidence="1">
    <location>
        <begin position="109"/>
        <end position="121"/>
    </location>
</feature>
<dbReference type="CDD" id="cd04182">
    <property type="entry name" value="GT_2_like_f"/>
    <property type="match status" value="1"/>
</dbReference>
<proteinExistence type="predicted"/>
<dbReference type="Proteomes" id="UP000010411">
    <property type="component" value="Unassembled WGS sequence"/>
</dbReference>
<dbReference type="Pfam" id="PF12804">
    <property type="entry name" value="NTP_transf_3"/>
    <property type="match status" value="1"/>
</dbReference>
<dbReference type="EMBL" id="AEJC01000631">
    <property type="protein sequence ID" value="EKX60779.1"/>
    <property type="molecule type" value="Genomic_DNA"/>
</dbReference>
<evidence type="ECO:0000313" key="3">
    <source>
        <dbReference type="EMBL" id="EKX60779.1"/>
    </source>
</evidence>
<dbReference type="InterPro" id="IPR025877">
    <property type="entry name" value="MobA-like_NTP_Trfase"/>
</dbReference>
<dbReference type="PANTHER" id="PTHR43777:SF1">
    <property type="entry name" value="MOLYBDENUM COFACTOR CYTIDYLYLTRANSFERASE"/>
    <property type="match status" value="1"/>
</dbReference>
<gene>
    <name evidence="3" type="ORF">STRIP9103_08083</name>
</gene>
<feature type="domain" description="MobA-like NTP transferase" evidence="2">
    <location>
        <begin position="136"/>
        <end position="304"/>
    </location>
</feature>
<comment type="caution">
    <text evidence="3">The sequence shown here is derived from an EMBL/GenBank/DDBJ whole genome shotgun (WGS) entry which is preliminary data.</text>
</comment>
<name>L1KJR4_9ACTN</name>
<accession>L1KJR4</accession>
<feature type="region of interest" description="Disordered" evidence="1">
    <location>
        <begin position="1"/>
        <end position="129"/>
    </location>
</feature>
<dbReference type="PATRIC" id="fig|698759.3.peg.8526"/>
<sequence length="331" mass="33973">MRRRTTGRPVAPVERWRWRGPVNANRCGARHSVDRNSVLRNHPAHRRPRALPLRVGYAGGMTHESGRSEGEDSQEAGPGSSPGEGHDSGPGERPGSSPGGGHDSSPSGGKDHGRPRPEGHRPPAAPGRAAEHGVVGLLLAAGGGRRLGGRPKALLPHRGRPLVEHAVAVLRAGGCSRVHVVLGAEAAAVRARADLSGCVVVDNPEWTEGMGSSLRAGLESLAGTGAEAALVSLVDQPGIGPEAVARLLASYGPGRPGGSHGALAAAAYDGERGHPVLFGADHWAGIAASATGDRGARAYLKAHADAIALVECGDVARPYDIDTEADLIHLQ</sequence>
<evidence type="ECO:0000259" key="2">
    <source>
        <dbReference type="Pfam" id="PF12804"/>
    </source>
</evidence>
<dbReference type="SUPFAM" id="SSF53448">
    <property type="entry name" value="Nucleotide-diphospho-sugar transferases"/>
    <property type="match status" value="1"/>
</dbReference>
<dbReference type="PANTHER" id="PTHR43777">
    <property type="entry name" value="MOLYBDENUM COFACTOR CYTIDYLYLTRANSFERASE"/>
    <property type="match status" value="1"/>
</dbReference>
<protein>
    <recommendedName>
        <fullName evidence="2">MobA-like NTP transferase domain-containing protein</fullName>
    </recommendedName>
</protein>
<dbReference type="GO" id="GO:0016779">
    <property type="term" value="F:nucleotidyltransferase activity"/>
    <property type="evidence" value="ECO:0007669"/>
    <property type="project" value="UniProtKB-ARBA"/>
</dbReference>
<evidence type="ECO:0000313" key="4">
    <source>
        <dbReference type="Proteomes" id="UP000010411"/>
    </source>
</evidence>
<dbReference type="InterPro" id="IPR029044">
    <property type="entry name" value="Nucleotide-diphossugar_trans"/>
</dbReference>
<dbReference type="Gene3D" id="3.90.550.10">
    <property type="entry name" value="Spore Coat Polysaccharide Biosynthesis Protein SpsA, Chain A"/>
    <property type="match status" value="1"/>
</dbReference>